<dbReference type="Pfam" id="PF00168">
    <property type="entry name" value="C2"/>
    <property type="match status" value="2"/>
</dbReference>
<keyword evidence="5" id="KW-0472">Membrane</keyword>
<feature type="domain" description="C2" evidence="7">
    <location>
        <begin position="54"/>
        <end position="178"/>
    </location>
</feature>
<dbReference type="Ensembl" id="ENSSGRT00000095186.1">
    <property type="protein sequence ID" value="ENSSGRP00000089434.1"/>
    <property type="gene ID" value="ENSSGRG00000044883.1"/>
</dbReference>
<evidence type="ECO:0000256" key="4">
    <source>
        <dbReference type="ARBA" id="ARBA00022737"/>
    </source>
</evidence>
<dbReference type="InterPro" id="IPR000008">
    <property type="entry name" value="C2_dom"/>
</dbReference>
<dbReference type="GO" id="GO:0005886">
    <property type="term" value="C:plasma membrane"/>
    <property type="evidence" value="ECO:0007669"/>
    <property type="project" value="UniProtKB-SubCell"/>
</dbReference>
<dbReference type="OMA" id="WIEDVLP"/>
<dbReference type="Gene3D" id="2.60.40.150">
    <property type="entry name" value="C2 domain"/>
    <property type="match status" value="2"/>
</dbReference>
<dbReference type="AlphaFoldDB" id="A0A672RKH2"/>
<evidence type="ECO:0000313" key="9">
    <source>
        <dbReference type="Proteomes" id="UP000472262"/>
    </source>
</evidence>
<evidence type="ECO:0000256" key="6">
    <source>
        <dbReference type="ARBA" id="ARBA00072164"/>
    </source>
</evidence>
<name>A0A672RKH2_SINGR</name>
<dbReference type="PANTHER" id="PTHR45716">
    <property type="entry name" value="BITESIZE, ISOFORM I"/>
    <property type="match status" value="1"/>
</dbReference>
<evidence type="ECO:0000313" key="8">
    <source>
        <dbReference type="Ensembl" id="ENSSGRP00000089434.1"/>
    </source>
</evidence>
<sequence length="356" mass="41114">LSKSVPSFLQKEVGSFVFFSHWCTGNYSVLYFHLPQVSGSVVSVYNSDYSSVDIQGGIQFSLNYVHKLREFHIFVVQCQNLAAVDTKRNRSDPYVKSYLIPDPANLGKRKTAVKKKTLNPTYNEILRYRVRMEYLMSQVLNLSAWHNDTFGRNSFLGEIELDLSSWDFNDTEWKLLPLKPRVYLQPSDFRGQMRLAIRFLPHISHSKNIPGSGEVHIWVKDCKNLPLIRNPTIDPYVKCFVLPDTSKKSRQKTRVLKRTANPIFNHTMVYDGFRAENLKEACVELTVWDRDRIANHLLGGLRLGMGTGKSYGIQVDWMDSTAEEVALWRRMVESPNEWVEGMLPLRMVTAAKNTWK</sequence>
<evidence type="ECO:0000256" key="2">
    <source>
        <dbReference type="ARBA" id="ARBA00022475"/>
    </source>
</evidence>
<dbReference type="CDD" id="cd04020">
    <property type="entry name" value="C2B_SLP_1-2-3-4"/>
    <property type="match status" value="1"/>
</dbReference>
<dbReference type="GO" id="GO:0070382">
    <property type="term" value="C:exocytic vesicle"/>
    <property type="evidence" value="ECO:0007669"/>
    <property type="project" value="TreeGrafter"/>
</dbReference>
<dbReference type="PANTHER" id="PTHR45716:SF5">
    <property type="entry name" value="SYNAPTOTAGMIN-LIKE PROTEIN 2"/>
    <property type="match status" value="1"/>
</dbReference>
<proteinExistence type="predicted"/>
<keyword evidence="4" id="KW-0677">Repeat</keyword>
<keyword evidence="3" id="KW-0268">Exocytosis</keyword>
<protein>
    <recommendedName>
        <fullName evidence="6">Synaptotagmin-like protein 2</fullName>
    </recommendedName>
</protein>
<dbReference type="GO" id="GO:0042043">
    <property type="term" value="F:neurexin family protein binding"/>
    <property type="evidence" value="ECO:0007669"/>
    <property type="project" value="TreeGrafter"/>
</dbReference>
<dbReference type="InterPro" id="IPR043567">
    <property type="entry name" value="SYTL1-5_C2B"/>
</dbReference>
<reference evidence="8" key="1">
    <citation type="submission" date="2025-08" db="UniProtKB">
        <authorList>
            <consortium name="Ensembl"/>
        </authorList>
    </citation>
    <scope>IDENTIFICATION</scope>
</reference>
<feature type="domain" description="C2" evidence="7">
    <location>
        <begin position="189"/>
        <end position="318"/>
    </location>
</feature>
<comment type="subcellular location">
    <subcellularLocation>
        <location evidence="1">Cell membrane</location>
    </subcellularLocation>
</comment>
<dbReference type="InterPro" id="IPR035892">
    <property type="entry name" value="C2_domain_sf"/>
</dbReference>
<dbReference type="PROSITE" id="PS50004">
    <property type="entry name" value="C2"/>
    <property type="match status" value="2"/>
</dbReference>
<keyword evidence="2" id="KW-1003">Cell membrane</keyword>
<dbReference type="FunFam" id="2.60.40.150:FF:000006">
    <property type="entry name" value="Synaptotagmin-like 5, isoform CRA_a"/>
    <property type="match status" value="1"/>
</dbReference>
<dbReference type="FunFam" id="2.60.40.150:FF:000040">
    <property type="entry name" value="synaptotagmin-like protein 2 isoform X2"/>
    <property type="match status" value="1"/>
</dbReference>
<dbReference type="Proteomes" id="UP000472262">
    <property type="component" value="Unassembled WGS sequence"/>
</dbReference>
<dbReference type="SUPFAM" id="SSF49562">
    <property type="entry name" value="C2 domain (Calcium/lipid-binding domain, CaLB)"/>
    <property type="match status" value="2"/>
</dbReference>
<evidence type="ECO:0000256" key="1">
    <source>
        <dbReference type="ARBA" id="ARBA00004236"/>
    </source>
</evidence>
<organism evidence="8 9">
    <name type="scientific">Sinocyclocheilus grahami</name>
    <name type="common">Dianchi golden-line fish</name>
    <name type="synonym">Barbus grahami</name>
    <dbReference type="NCBI Taxonomy" id="75366"/>
    <lineage>
        <taxon>Eukaryota</taxon>
        <taxon>Metazoa</taxon>
        <taxon>Chordata</taxon>
        <taxon>Craniata</taxon>
        <taxon>Vertebrata</taxon>
        <taxon>Euteleostomi</taxon>
        <taxon>Actinopterygii</taxon>
        <taxon>Neopterygii</taxon>
        <taxon>Teleostei</taxon>
        <taxon>Ostariophysi</taxon>
        <taxon>Cypriniformes</taxon>
        <taxon>Cyprinidae</taxon>
        <taxon>Cyprininae</taxon>
        <taxon>Sinocyclocheilus</taxon>
    </lineage>
</organism>
<evidence type="ECO:0000256" key="5">
    <source>
        <dbReference type="ARBA" id="ARBA00023136"/>
    </source>
</evidence>
<evidence type="ECO:0000256" key="3">
    <source>
        <dbReference type="ARBA" id="ARBA00022483"/>
    </source>
</evidence>
<reference evidence="8" key="2">
    <citation type="submission" date="2025-09" db="UniProtKB">
        <authorList>
            <consortium name="Ensembl"/>
        </authorList>
    </citation>
    <scope>IDENTIFICATION</scope>
</reference>
<accession>A0A672RKH2</accession>
<evidence type="ECO:0000259" key="7">
    <source>
        <dbReference type="PROSITE" id="PS50004"/>
    </source>
</evidence>
<dbReference type="SMART" id="SM00239">
    <property type="entry name" value="C2"/>
    <property type="match status" value="2"/>
</dbReference>
<keyword evidence="9" id="KW-1185">Reference proteome</keyword>
<dbReference type="GO" id="GO:0006887">
    <property type="term" value="P:exocytosis"/>
    <property type="evidence" value="ECO:0007669"/>
    <property type="project" value="UniProtKB-KW"/>
</dbReference>